<keyword evidence="10 13" id="KW-0460">Magnesium</keyword>
<dbReference type="PANTHER" id="PTHR43434">
    <property type="entry name" value="PHOSPHOGLYCOLATE PHOSPHATASE"/>
    <property type="match status" value="1"/>
</dbReference>
<accession>C9YET6</accession>
<evidence type="ECO:0000256" key="14">
    <source>
        <dbReference type="SAM" id="MobiDB-lite"/>
    </source>
</evidence>
<dbReference type="GO" id="GO:0008967">
    <property type="term" value="F:phosphoglycolate phosphatase activity"/>
    <property type="evidence" value="ECO:0007669"/>
    <property type="project" value="UniProtKB-UniRule"/>
</dbReference>
<evidence type="ECO:0000256" key="2">
    <source>
        <dbReference type="ARBA" id="ARBA00001946"/>
    </source>
</evidence>
<dbReference type="GO" id="GO:0019253">
    <property type="term" value="P:reductive pentose-phosphate cycle"/>
    <property type="evidence" value="ECO:0007669"/>
    <property type="project" value="UniProtKB-KW"/>
</dbReference>
<comment type="similarity">
    <text evidence="4 13">Belongs to the HAD-like hydrolase superfamily. CbbY/CbbZ/Gph/YieH family.</text>
</comment>
<dbReference type="InterPro" id="IPR037512">
    <property type="entry name" value="PGPase_prok"/>
</dbReference>
<evidence type="ECO:0000256" key="7">
    <source>
        <dbReference type="ARBA" id="ARBA00022567"/>
    </source>
</evidence>
<keyword evidence="8 13" id="KW-0479">Metal-binding</keyword>
<dbReference type="InterPro" id="IPR023198">
    <property type="entry name" value="PGP-like_dom2"/>
</dbReference>
<feature type="binding site" evidence="13">
    <location>
        <position position="220"/>
    </location>
    <ligand>
        <name>Mg(2+)</name>
        <dbReference type="ChEBI" id="CHEBI:18420"/>
    </ligand>
</feature>
<sequence length="266" mass="28587">MPKGPGLLVRAPHGSRSAGGLDTSPTTLGENYVSEMARWSRTALDAVIVDLDGTMVDTLGDFAQALQRMLADLPEPFNTFTVHQDLVEKMVGKGSEHLIKSMLAHIDSAQAAMENVALYESAWAAYQRHYVEVNGLYSKVYPGVMQGLDDWKQQGLKMVCVTNKPTAFAKTLLADKGLAGYFSLVVGGDAVERKKPDPMPLLFACEQMGVAPARTLMVGDSSNDAQAARAAGCPVLLVSYGYNHGQPVHAVDADAVVDSLADFRWA</sequence>
<dbReference type="Gene3D" id="3.40.50.1000">
    <property type="entry name" value="HAD superfamily/HAD-like"/>
    <property type="match status" value="1"/>
</dbReference>
<comment type="function">
    <text evidence="12 13">Specifically catalyzes the dephosphorylation of 2-phosphoglycolate. Is involved in the dissimilation of the intracellular 2-phosphoglycolate formed during the DNA repair of 3'-phosphoglycolate ends, a major class of DNA lesions induced by oxidative stress.</text>
</comment>
<feature type="binding site" evidence="13">
    <location>
        <position position="50"/>
    </location>
    <ligand>
        <name>Mg(2+)</name>
        <dbReference type="ChEBI" id="CHEBI:18420"/>
    </ligand>
</feature>
<evidence type="ECO:0000256" key="9">
    <source>
        <dbReference type="ARBA" id="ARBA00022801"/>
    </source>
</evidence>
<dbReference type="Pfam" id="PF00702">
    <property type="entry name" value="Hydrolase"/>
    <property type="match status" value="1"/>
</dbReference>
<feature type="region of interest" description="Disordered" evidence="14">
    <location>
        <begin position="1"/>
        <end position="26"/>
    </location>
</feature>
<evidence type="ECO:0000256" key="12">
    <source>
        <dbReference type="ARBA" id="ARBA00059247"/>
    </source>
</evidence>
<feature type="active site" description="Nucleophile" evidence="13">
    <location>
        <position position="50"/>
    </location>
</feature>
<dbReference type="FunFam" id="3.40.50.1000:FF:000022">
    <property type="entry name" value="Phosphoglycolate phosphatase"/>
    <property type="match status" value="1"/>
</dbReference>
<reference evidence="15" key="1">
    <citation type="journal article" date="2010" name="Nature">
        <title>The Dynamic genome of Hydra.</title>
        <authorList>
            <person name="Chapman J.A."/>
            <person name="Kirkness E.F."/>
            <person name="Simakov O."/>
            <person name="Hampson S.E."/>
            <person name="Mitros T."/>
            <person name="Weinmaier T."/>
            <person name="Rattei T."/>
            <person name="Balasubramanian P.G."/>
            <person name="Borman J."/>
            <person name="Busam D."/>
            <person name="Disbennett K."/>
            <person name="Pfannkoch C."/>
            <person name="Sumin N."/>
            <person name="Sutton G."/>
            <person name="Viswanathan L."/>
            <person name="Walenz B."/>
            <person name="Goodstein D.M."/>
            <person name="Hellsten U."/>
            <person name="Kawashima T."/>
            <person name="Prochnik S.E."/>
            <person name="Putnam N.H."/>
            <person name="Shu S."/>
            <person name="Blumberg B."/>
            <person name="Dana C.E."/>
            <person name="Gee L."/>
            <person name="Kibler D.F."/>
            <person name="Law L."/>
            <person name="Lindgens D."/>
            <person name="Martinez D.E."/>
            <person name="Peng J."/>
            <person name="Wigge P.A."/>
            <person name="Bertulat B."/>
            <person name="Guder C."/>
            <person name="Nakamura Y."/>
            <person name="Ozbek S."/>
            <person name="Watanabe H."/>
            <person name="Khalturin K."/>
            <person name="Hemmrich G."/>
            <person name="Franke A."/>
            <person name="Augustin R."/>
            <person name="Fraune S."/>
            <person name="Hayakawa E."/>
            <person name="Hayakawa S."/>
            <person name="Hirose M."/>
            <person name="Hwang J."/>
            <person name="Ikeo K."/>
            <person name="Nishimiya-Fujisawa C."/>
            <person name="Ogura A."/>
            <person name="Takahashi T."/>
            <person name="Steinmetz P.R."/>
            <person name="Zhang X."/>
            <person name="Aufschnaiter R."/>
            <person name="Eder M.K."/>
            <person name="Gorny A.K."/>
            <person name="Salvenmoser W."/>
            <person name="Heimberg A.M."/>
            <person name="Wheeler B.M."/>
            <person name="Peterson K.J."/>
            <person name="Boettger A."/>
            <person name="Tischler P."/>
            <person name="Wolf A."/>
            <person name="Gojobori T."/>
            <person name="Remington K.A."/>
            <person name="Strausberg R.L."/>
            <person name="Venter J."/>
            <person name="Technau U."/>
            <person name="Hobmayer B."/>
            <person name="Bosch T.C."/>
            <person name="Holstein T.W."/>
            <person name="Fujisawa T."/>
            <person name="Bode H.R."/>
            <person name="David C.N."/>
            <person name="Rokhsar D.S."/>
            <person name="Steele R.E."/>
        </authorList>
    </citation>
    <scope>NUCLEOTIDE SEQUENCE</scope>
</reference>
<dbReference type="EC" id="3.1.3.18" evidence="6 13"/>
<comment type="pathway">
    <text evidence="3 13">Organic acid metabolism; glycolate biosynthesis; glycolate from 2-phosphoglycolate: step 1/1.</text>
</comment>
<proteinExistence type="inferred from homology"/>
<evidence type="ECO:0000256" key="6">
    <source>
        <dbReference type="ARBA" id="ARBA00013078"/>
    </source>
</evidence>
<dbReference type="SFLD" id="SFLDG01135">
    <property type="entry name" value="C1.5.6:_HAD__Beta-PGM__Phospha"/>
    <property type="match status" value="1"/>
</dbReference>
<keyword evidence="7" id="KW-0113">Calvin cycle</keyword>
<keyword evidence="9 13" id="KW-0378">Hydrolase</keyword>
<comment type="catalytic activity">
    <reaction evidence="1 13">
        <text>2-phosphoglycolate + H2O = glycolate + phosphate</text>
        <dbReference type="Rhea" id="RHEA:14369"/>
        <dbReference type="ChEBI" id="CHEBI:15377"/>
        <dbReference type="ChEBI" id="CHEBI:29805"/>
        <dbReference type="ChEBI" id="CHEBI:43474"/>
        <dbReference type="ChEBI" id="CHEBI:58033"/>
        <dbReference type="EC" id="3.1.3.18"/>
    </reaction>
</comment>
<dbReference type="GO" id="GO:0006281">
    <property type="term" value="P:DNA repair"/>
    <property type="evidence" value="ECO:0007669"/>
    <property type="project" value="TreeGrafter"/>
</dbReference>
<evidence type="ECO:0000256" key="1">
    <source>
        <dbReference type="ARBA" id="ARBA00000830"/>
    </source>
</evidence>
<dbReference type="InterPro" id="IPR036412">
    <property type="entry name" value="HAD-like_sf"/>
</dbReference>
<dbReference type="GO" id="GO:0046295">
    <property type="term" value="P:glycolate biosynthetic process"/>
    <property type="evidence" value="ECO:0007669"/>
    <property type="project" value="UniProtKB-UniRule"/>
</dbReference>
<evidence type="ECO:0000256" key="3">
    <source>
        <dbReference type="ARBA" id="ARBA00004818"/>
    </source>
</evidence>
<dbReference type="GO" id="GO:0005829">
    <property type="term" value="C:cytosol"/>
    <property type="evidence" value="ECO:0007669"/>
    <property type="project" value="TreeGrafter"/>
</dbReference>
<evidence type="ECO:0000256" key="13">
    <source>
        <dbReference type="HAMAP-Rule" id="MF_00495"/>
    </source>
</evidence>
<comment type="subunit">
    <text evidence="5">Homotrimer.</text>
</comment>
<evidence type="ECO:0000256" key="10">
    <source>
        <dbReference type="ARBA" id="ARBA00022842"/>
    </source>
</evidence>
<evidence type="ECO:0000313" key="15">
    <source>
        <dbReference type="EMBL" id="CBA32196.1"/>
    </source>
</evidence>
<dbReference type="SFLD" id="SFLDS00003">
    <property type="entry name" value="Haloacid_Dehalogenase"/>
    <property type="match status" value="1"/>
</dbReference>
<name>C9YET6_CURXX</name>
<organism evidence="15">
    <name type="scientific">Curvibacter symbiont subsp. Hydra magnipapillata</name>
    <dbReference type="NCBI Taxonomy" id="667019"/>
    <lineage>
        <taxon>Bacteria</taxon>
        <taxon>Pseudomonadati</taxon>
        <taxon>Pseudomonadota</taxon>
        <taxon>Betaproteobacteria</taxon>
        <taxon>Burkholderiales</taxon>
        <taxon>Comamonadaceae</taxon>
        <taxon>Curvibacter</taxon>
    </lineage>
</organism>
<dbReference type="EMBL" id="FN543107">
    <property type="protein sequence ID" value="CBA32196.1"/>
    <property type="molecule type" value="Genomic_DNA"/>
</dbReference>
<dbReference type="NCBIfam" id="TIGR01509">
    <property type="entry name" value="HAD-SF-IA-v3"/>
    <property type="match status" value="1"/>
</dbReference>
<dbReference type="PANTHER" id="PTHR43434:SF1">
    <property type="entry name" value="PHOSPHOGLYCOLATE PHOSPHATASE"/>
    <property type="match status" value="1"/>
</dbReference>
<evidence type="ECO:0000256" key="4">
    <source>
        <dbReference type="ARBA" id="ARBA00006171"/>
    </source>
</evidence>
<dbReference type="Gene3D" id="1.10.150.240">
    <property type="entry name" value="Putative phosphatase, domain 2"/>
    <property type="match status" value="1"/>
</dbReference>
<dbReference type="InterPro" id="IPR050155">
    <property type="entry name" value="HAD-like_hydrolase_sf"/>
</dbReference>
<evidence type="ECO:0000256" key="8">
    <source>
        <dbReference type="ARBA" id="ARBA00022723"/>
    </source>
</evidence>
<dbReference type="InterPro" id="IPR023214">
    <property type="entry name" value="HAD_sf"/>
</dbReference>
<gene>
    <name evidence="15" type="ORF">Csp_D30920</name>
</gene>
<dbReference type="GO" id="GO:0046872">
    <property type="term" value="F:metal ion binding"/>
    <property type="evidence" value="ECO:0007669"/>
    <property type="project" value="UniProtKB-KW"/>
</dbReference>
<dbReference type="SUPFAM" id="SSF56784">
    <property type="entry name" value="HAD-like"/>
    <property type="match status" value="1"/>
</dbReference>
<evidence type="ECO:0000256" key="5">
    <source>
        <dbReference type="ARBA" id="ARBA00011233"/>
    </source>
</evidence>
<comment type="cofactor">
    <cofactor evidence="2 13">
        <name>Mg(2+)</name>
        <dbReference type="ChEBI" id="CHEBI:18420"/>
    </cofactor>
</comment>
<feature type="binding site" evidence="13">
    <location>
        <position position="52"/>
    </location>
    <ligand>
        <name>Mg(2+)</name>
        <dbReference type="ChEBI" id="CHEBI:18420"/>
    </ligand>
</feature>
<dbReference type="NCBIfam" id="NF009695">
    <property type="entry name" value="PRK13222.1-2"/>
    <property type="match status" value="1"/>
</dbReference>
<dbReference type="HAMAP" id="MF_00495">
    <property type="entry name" value="GPH_hydrolase_bact"/>
    <property type="match status" value="1"/>
</dbReference>
<keyword evidence="11 13" id="KW-0119">Carbohydrate metabolism</keyword>
<dbReference type="AlphaFoldDB" id="C9YET6"/>
<dbReference type="UniPathway" id="UPA00865">
    <property type="reaction ID" value="UER00834"/>
</dbReference>
<dbReference type="NCBIfam" id="TIGR01449">
    <property type="entry name" value="PGP_bact"/>
    <property type="match status" value="1"/>
</dbReference>
<dbReference type="NCBIfam" id="TIGR01549">
    <property type="entry name" value="HAD-SF-IA-v1"/>
    <property type="match status" value="1"/>
</dbReference>
<dbReference type="SFLD" id="SFLDG01129">
    <property type="entry name" value="C1.5:_HAD__Beta-PGM__Phosphata"/>
    <property type="match status" value="1"/>
</dbReference>
<evidence type="ECO:0000256" key="11">
    <source>
        <dbReference type="ARBA" id="ARBA00023277"/>
    </source>
</evidence>
<protein>
    <recommendedName>
        <fullName evidence="6 13">Phosphoglycolate phosphatase</fullName>
        <shortName evidence="13">PGP</shortName>
        <shortName evidence="13">PGPase</shortName>
        <ecNumber evidence="6 13">3.1.3.18</ecNumber>
    </recommendedName>
</protein>
<dbReference type="InterPro" id="IPR006439">
    <property type="entry name" value="HAD-SF_hydro_IA"/>
</dbReference>